<evidence type="ECO:0000313" key="1">
    <source>
        <dbReference type="EMBL" id="QED11650.1"/>
    </source>
</evidence>
<accession>A0A5B8WFR0</accession>
<sequence length="87" mass="9859">MKYVMFGNQRHASIYALRNNLNPKDILIATRKDALTGVNGPVKAIRLPTDIWKPTTFSCENRVKEAEAILKLLKREGGIVMEEEMSL</sequence>
<keyword evidence="2" id="KW-1185">Reference proteome</keyword>
<gene>
    <name evidence="1" type="primary">162</name>
    <name evidence="1" type="ORF">SEA_QUI_162</name>
</gene>
<dbReference type="RefSeq" id="YP_010660528.1">
    <property type="nucleotide sequence ID" value="NC_070877.1"/>
</dbReference>
<reference evidence="1 2" key="1">
    <citation type="submission" date="2019-07" db="EMBL/GenBank/DDBJ databases">
        <authorList>
            <person name="Abdullah A."/>
            <person name="Lima G.C."/>
            <person name="Cuneo C.K."/>
            <person name="Ennest D.C."/>
            <person name="Fritz K.J."/>
            <person name="Johnson B.T."/>
            <person name="Larson S.M."/>
            <person name="Lemunyete M.N."/>
            <person name="Murray M.B."/>
            <person name="Osmond D.E."/>
            <person name="Patras K.A."/>
            <person name="Ransibrahmanakul S."/>
            <person name="Simpson K.A."/>
            <person name="Thull B.S."/>
            <person name="Wetzel S."/>
            <person name="Bonilla J.A."/>
            <person name="Klyczek K."/>
            <person name="Garlena R.A."/>
            <person name="Russell D.A."/>
            <person name="Pope W.H."/>
            <person name="Jacobs-Sera D."/>
            <person name="Hatfull G.F."/>
        </authorList>
    </citation>
    <scope>NUCLEOTIDE SEQUENCE [LARGE SCALE GENOMIC DNA]</scope>
</reference>
<protein>
    <submittedName>
        <fullName evidence="1">Uncharacterized protein</fullName>
    </submittedName>
</protein>
<dbReference type="KEGG" id="vg:77936610"/>
<evidence type="ECO:0000313" key="2">
    <source>
        <dbReference type="Proteomes" id="UP000321915"/>
    </source>
</evidence>
<organism evidence="1 2">
    <name type="scientific">Arthrobacter phage Qui</name>
    <dbReference type="NCBI Taxonomy" id="2603260"/>
    <lineage>
        <taxon>Viruses</taxon>
        <taxon>Duplodnaviria</taxon>
        <taxon>Heunggongvirae</taxon>
        <taxon>Uroviricota</taxon>
        <taxon>Caudoviricetes</taxon>
        <taxon>Quivirus</taxon>
        <taxon>Quivirus qui</taxon>
    </lineage>
</organism>
<dbReference type="Proteomes" id="UP000321915">
    <property type="component" value="Segment"/>
</dbReference>
<dbReference type="GeneID" id="77936610"/>
<dbReference type="EMBL" id="MN183282">
    <property type="protein sequence ID" value="QED11650.1"/>
    <property type="molecule type" value="Genomic_DNA"/>
</dbReference>
<name>A0A5B8WFR0_9CAUD</name>
<proteinExistence type="predicted"/>